<feature type="chain" id="PRO_5015164991" evidence="1">
    <location>
        <begin position="27"/>
        <end position="49"/>
    </location>
</feature>
<evidence type="ECO:0000313" key="2">
    <source>
        <dbReference type="EMBL" id="MBX03055.1"/>
    </source>
</evidence>
<sequence>MLVVSLFRRPIIFLLFSLNLPPLGEVRVSGPSLRFGLNFNVGPSSYNAT</sequence>
<proteinExistence type="predicted"/>
<dbReference type="EMBL" id="GGEC01022571">
    <property type="protein sequence ID" value="MBX03055.1"/>
    <property type="molecule type" value="Transcribed_RNA"/>
</dbReference>
<accession>A0A2P2KBE5</accession>
<keyword evidence="1" id="KW-0732">Signal</keyword>
<organism evidence="2">
    <name type="scientific">Rhizophora mucronata</name>
    <name type="common">Asiatic mangrove</name>
    <dbReference type="NCBI Taxonomy" id="61149"/>
    <lineage>
        <taxon>Eukaryota</taxon>
        <taxon>Viridiplantae</taxon>
        <taxon>Streptophyta</taxon>
        <taxon>Embryophyta</taxon>
        <taxon>Tracheophyta</taxon>
        <taxon>Spermatophyta</taxon>
        <taxon>Magnoliopsida</taxon>
        <taxon>eudicotyledons</taxon>
        <taxon>Gunneridae</taxon>
        <taxon>Pentapetalae</taxon>
        <taxon>rosids</taxon>
        <taxon>fabids</taxon>
        <taxon>Malpighiales</taxon>
        <taxon>Rhizophoraceae</taxon>
        <taxon>Rhizophora</taxon>
    </lineage>
</organism>
<protein>
    <submittedName>
        <fullName evidence="2">Uncharacterized protein</fullName>
    </submittedName>
</protein>
<feature type="signal peptide" evidence="1">
    <location>
        <begin position="1"/>
        <end position="26"/>
    </location>
</feature>
<reference evidence="2" key="1">
    <citation type="submission" date="2018-02" db="EMBL/GenBank/DDBJ databases">
        <title>Rhizophora mucronata_Transcriptome.</title>
        <authorList>
            <person name="Meera S.P."/>
            <person name="Sreeshan A."/>
            <person name="Augustine A."/>
        </authorList>
    </citation>
    <scope>NUCLEOTIDE SEQUENCE</scope>
    <source>
        <tissue evidence="2">Leaf</tissue>
    </source>
</reference>
<evidence type="ECO:0000256" key="1">
    <source>
        <dbReference type="SAM" id="SignalP"/>
    </source>
</evidence>
<name>A0A2P2KBE5_RHIMU</name>
<dbReference type="AlphaFoldDB" id="A0A2P2KBE5"/>